<dbReference type="GO" id="GO:0016757">
    <property type="term" value="F:glycosyltransferase activity"/>
    <property type="evidence" value="ECO:0007669"/>
    <property type="project" value="InterPro"/>
</dbReference>
<dbReference type="InterPro" id="IPR028098">
    <property type="entry name" value="Glyco_trans_4-like_N"/>
</dbReference>
<dbReference type="InterPro" id="IPR001296">
    <property type="entry name" value="Glyco_trans_1"/>
</dbReference>
<dbReference type="Gene3D" id="3.40.50.2000">
    <property type="entry name" value="Glycogen Phosphorylase B"/>
    <property type="match status" value="2"/>
</dbReference>
<evidence type="ECO:0008006" key="5">
    <source>
        <dbReference type="Google" id="ProtNLM"/>
    </source>
</evidence>
<dbReference type="CDD" id="cd03801">
    <property type="entry name" value="GT4_PimA-like"/>
    <property type="match status" value="1"/>
</dbReference>
<gene>
    <name evidence="3" type="ORF">AO498_06065</name>
</gene>
<keyword evidence="4" id="KW-1185">Reference proteome</keyword>
<accession>A0A142ELG5</accession>
<evidence type="ECO:0000259" key="2">
    <source>
        <dbReference type="Pfam" id="PF13439"/>
    </source>
</evidence>
<dbReference type="Proteomes" id="UP000073816">
    <property type="component" value="Chromosome"/>
</dbReference>
<dbReference type="STRING" id="1727163.AO498_06065"/>
<feature type="domain" description="Glycosyl transferase family 1" evidence="1">
    <location>
        <begin position="198"/>
        <end position="344"/>
    </location>
</feature>
<dbReference type="EMBL" id="CP012836">
    <property type="protein sequence ID" value="AMQ55970.1"/>
    <property type="molecule type" value="Genomic_DNA"/>
</dbReference>
<dbReference type="AlphaFoldDB" id="A0A142ELG5"/>
<reference evidence="4" key="1">
    <citation type="submission" date="2015-09" db="EMBL/GenBank/DDBJ databases">
        <title>Complete sequence of Algoriphagus sp. M8-2.</title>
        <authorList>
            <person name="Shintani M."/>
        </authorList>
    </citation>
    <scope>NUCLEOTIDE SEQUENCE [LARGE SCALE GENOMIC DNA]</scope>
    <source>
        <strain evidence="4">M8-2</strain>
    </source>
</reference>
<reference evidence="3 4" key="2">
    <citation type="journal article" date="2016" name="Genome Announc.">
        <title>Complete Genome Sequence of Algoriphagus sp. Strain M8-2, Isolated from a Brackish Lake.</title>
        <authorList>
            <person name="Muraguchi Y."/>
            <person name="Kushimoto K."/>
            <person name="Ohtsubo Y."/>
            <person name="Suzuki T."/>
            <person name="Dohra H."/>
            <person name="Kimbara K."/>
            <person name="Shintani M."/>
        </authorList>
    </citation>
    <scope>NUCLEOTIDE SEQUENCE [LARGE SCALE GENOMIC DNA]</scope>
    <source>
        <strain evidence="3 4">M8-2</strain>
    </source>
</reference>
<proteinExistence type="predicted"/>
<sequence length="388" mass="44794">MNVLFFVRDIHAISVTFIRRQIQLVSQHHEVLVVTIDHGSDYEVDGFRCKGIPFQDSYWTNKPFRRLKEWDLYFGSFNPKFGKKLQEVVSQFKPDVIHCQFGVDALIFLDHFPNPQKIPVFIQFRGYDASTLYSKKSYKRRLRSWFSKSWIHPIYVSLNQYNRAVKENLIPDKKRILYSCTDTDFFSFSPKEKSQERGLFRFLQVGRMVEIKGHSYSLQAFKLASNRLHQEGIKSELVFAGDGPLQERLKKECKELEIDDLVKFLGNQTPVEIRYLLKGADGLLHPSTTTTDGAIEGMPNAIMESLSVGIPVIATEHSGIEELMCPEGGLFLFPERDVEKYAQVMVDLALGKLAFDPQSGRDHIVERFSAQQHIRQLLEFYGEELGLK</sequence>
<dbReference type="InterPro" id="IPR050194">
    <property type="entry name" value="Glycosyltransferase_grp1"/>
</dbReference>
<feature type="domain" description="Glycosyltransferase subfamily 4-like N-terminal" evidence="2">
    <location>
        <begin position="23"/>
        <end position="184"/>
    </location>
</feature>
<dbReference type="Pfam" id="PF13439">
    <property type="entry name" value="Glyco_transf_4"/>
    <property type="match status" value="1"/>
</dbReference>
<protein>
    <recommendedName>
        <fullName evidence="5">Glycosyl transferase family 1</fullName>
    </recommendedName>
</protein>
<name>A0A142ELG5_9BACT</name>
<dbReference type="PANTHER" id="PTHR45947:SF14">
    <property type="entry name" value="SLL1723 PROTEIN"/>
    <property type="match status" value="1"/>
</dbReference>
<dbReference type="SUPFAM" id="SSF53756">
    <property type="entry name" value="UDP-Glycosyltransferase/glycogen phosphorylase"/>
    <property type="match status" value="1"/>
</dbReference>
<organism evidence="3 4">
    <name type="scientific">Algoriphagus sanaruensis</name>
    <dbReference type="NCBI Taxonomy" id="1727163"/>
    <lineage>
        <taxon>Bacteria</taxon>
        <taxon>Pseudomonadati</taxon>
        <taxon>Bacteroidota</taxon>
        <taxon>Cytophagia</taxon>
        <taxon>Cytophagales</taxon>
        <taxon>Cyclobacteriaceae</taxon>
        <taxon>Algoriphagus</taxon>
    </lineage>
</organism>
<dbReference type="PATRIC" id="fig|1727163.4.peg.1261"/>
<dbReference type="PANTHER" id="PTHR45947">
    <property type="entry name" value="SULFOQUINOVOSYL TRANSFERASE SQD2"/>
    <property type="match status" value="1"/>
</dbReference>
<dbReference type="Pfam" id="PF00534">
    <property type="entry name" value="Glycos_transf_1"/>
    <property type="match status" value="1"/>
</dbReference>
<dbReference type="RefSeq" id="WP_067544770.1">
    <property type="nucleotide sequence ID" value="NZ_CP012836.1"/>
</dbReference>
<evidence type="ECO:0000313" key="4">
    <source>
        <dbReference type="Proteomes" id="UP000073816"/>
    </source>
</evidence>
<evidence type="ECO:0000259" key="1">
    <source>
        <dbReference type="Pfam" id="PF00534"/>
    </source>
</evidence>
<dbReference type="KEGG" id="alm:AO498_06065"/>
<dbReference type="OrthoDB" id="9792322at2"/>
<evidence type="ECO:0000313" key="3">
    <source>
        <dbReference type="EMBL" id="AMQ55970.1"/>
    </source>
</evidence>